<name>A0ABR1CTK0_NECAM</name>
<comment type="caution">
    <text evidence="2">The sequence shown here is derived from an EMBL/GenBank/DDBJ whole genome shotgun (WGS) entry which is preliminary data.</text>
</comment>
<sequence length="95" mass="10711">MAMSRVEHGDGEGQPPPPLEHGPLPSPFIPPPNPLLHPTLLRQFCYRHFKALEIFCALKTELRIAEVANLLKYCSNIGVKYVPHFKVHEISSNID</sequence>
<evidence type="ECO:0000313" key="3">
    <source>
        <dbReference type="Proteomes" id="UP001303046"/>
    </source>
</evidence>
<protein>
    <submittedName>
        <fullName evidence="2">Uncharacterized protein</fullName>
    </submittedName>
</protein>
<evidence type="ECO:0000313" key="2">
    <source>
        <dbReference type="EMBL" id="KAK6741654.1"/>
    </source>
</evidence>
<organism evidence="2 3">
    <name type="scientific">Necator americanus</name>
    <name type="common">Human hookworm</name>
    <dbReference type="NCBI Taxonomy" id="51031"/>
    <lineage>
        <taxon>Eukaryota</taxon>
        <taxon>Metazoa</taxon>
        <taxon>Ecdysozoa</taxon>
        <taxon>Nematoda</taxon>
        <taxon>Chromadorea</taxon>
        <taxon>Rhabditida</taxon>
        <taxon>Rhabditina</taxon>
        <taxon>Rhabditomorpha</taxon>
        <taxon>Strongyloidea</taxon>
        <taxon>Ancylostomatidae</taxon>
        <taxon>Bunostominae</taxon>
        <taxon>Necator</taxon>
    </lineage>
</organism>
<evidence type="ECO:0000256" key="1">
    <source>
        <dbReference type="SAM" id="MobiDB-lite"/>
    </source>
</evidence>
<keyword evidence="3" id="KW-1185">Reference proteome</keyword>
<feature type="region of interest" description="Disordered" evidence="1">
    <location>
        <begin position="1"/>
        <end position="30"/>
    </location>
</feature>
<reference evidence="2 3" key="1">
    <citation type="submission" date="2023-08" db="EMBL/GenBank/DDBJ databases">
        <title>A Necator americanus chromosomal reference genome.</title>
        <authorList>
            <person name="Ilik V."/>
            <person name="Petrzelkova K.J."/>
            <person name="Pardy F."/>
            <person name="Fuh T."/>
            <person name="Niatou-Singa F.S."/>
            <person name="Gouil Q."/>
            <person name="Baker L."/>
            <person name="Ritchie M.E."/>
            <person name="Jex A.R."/>
            <person name="Gazzola D."/>
            <person name="Li H."/>
            <person name="Toshio Fujiwara R."/>
            <person name="Zhan B."/>
            <person name="Aroian R.V."/>
            <person name="Pafco B."/>
            <person name="Schwarz E.M."/>
        </authorList>
    </citation>
    <scope>NUCLEOTIDE SEQUENCE [LARGE SCALE GENOMIC DNA]</scope>
    <source>
        <strain evidence="2 3">Aroian</strain>
        <tissue evidence="2">Whole animal</tissue>
    </source>
</reference>
<feature type="compositionally biased region" description="Basic and acidic residues" evidence="1">
    <location>
        <begin position="1"/>
        <end position="11"/>
    </location>
</feature>
<dbReference type="EMBL" id="JAVFWL010000003">
    <property type="protein sequence ID" value="KAK6741654.1"/>
    <property type="molecule type" value="Genomic_DNA"/>
</dbReference>
<accession>A0ABR1CTK0</accession>
<feature type="compositionally biased region" description="Pro residues" evidence="1">
    <location>
        <begin position="14"/>
        <end position="30"/>
    </location>
</feature>
<proteinExistence type="predicted"/>
<gene>
    <name evidence="2" type="primary">Necator_chrIII.g10260</name>
    <name evidence="2" type="ORF">RB195_009495</name>
</gene>
<dbReference type="Proteomes" id="UP001303046">
    <property type="component" value="Unassembled WGS sequence"/>
</dbReference>